<dbReference type="Gene3D" id="2.60.40.1180">
    <property type="entry name" value="Golgi alpha-mannosidase II"/>
    <property type="match status" value="2"/>
</dbReference>
<evidence type="ECO:0000256" key="1">
    <source>
        <dbReference type="ARBA" id="ARBA00007806"/>
    </source>
</evidence>
<dbReference type="Pfam" id="PF21365">
    <property type="entry name" value="Glyco_hydro_31_3rd"/>
    <property type="match status" value="1"/>
</dbReference>
<dbReference type="RefSeq" id="WP_190913822.1">
    <property type="nucleotide sequence ID" value="NZ_JACXIZ010000003.1"/>
</dbReference>
<dbReference type="CDD" id="cd14752">
    <property type="entry name" value="GH31_N"/>
    <property type="match status" value="1"/>
</dbReference>
<dbReference type="Proteomes" id="UP000621560">
    <property type="component" value="Unassembled WGS sequence"/>
</dbReference>
<gene>
    <name evidence="3" type="ORF">IDH44_00990</name>
</gene>
<dbReference type="GO" id="GO:0030246">
    <property type="term" value="F:carbohydrate binding"/>
    <property type="evidence" value="ECO:0007669"/>
    <property type="project" value="InterPro"/>
</dbReference>
<dbReference type="InterPro" id="IPR048395">
    <property type="entry name" value="Glyco_hydro_31_C"/>
</dbReference>
<dbReference type="InterPro" id="IPR033403">
    <property type="entry name" value="DUF5110"/>
</dbReference>
<accession>A0A927GPZ6</accession>
<feature type="domain" description="CBM6" evidence="2">
    <location>
        <begin position="1010"/>
        <end position="1136"/>
    </location>
</feature>
<reference evidence="3" key="1">
    <citation type="submission" date="2020-09" db="EMBL/GenBank/DDBJ databases">
        <title>A novel bacterium of genus Paenibacillus, isolated from South China Sea.</title>
        <authorList>
            <person name="Huang H."/>
            <person name="Mo K."/>
            <person name="Hu Y."/>
        </authorList>
    </citation>
    <scope>NUCLEOTIDE SEQUENCE</scope>
    <source>
        <strain evidence="3">IB182496</strain>
    </source>
</reference>
<dbReference type="Gene3D" id="2.60.40.1760">
    <property type="entry name" value="glycosyl hydrolase (family 31)"/>
    <property type="match status" value="1"/>
</dbReference>
<proteinExistence type="inferred from homology"/>
<evidence type="ECO:0000313" key="4">
    <source>
        <dbReference type="Proteomes" id="UP000621560"/>
    </source>
</evidence>
<dbReference type="SUPFAM" id="SSF51011">
    <property type="entry name" value="Glycosyl hydrolase domain"/>
    <property type="match status" value="1"/>
</dbReference>
<dbReference type="InterPro" id="IPR013780">
    <property type="entry name" value="Glyco_hydro_b"/>
</dbReference>
<dbReference type="InterPro" id="IPR008979">
    <property type="entry name" value="Galactose-bd-like_sf"/>
</dbReference>
<keyword evidence="4" id="KW-1185">Reference proteome</keyword>
<dbReference type="InterPro" id="IPR011013">
    <property type="entry name" value="Gal_mutarotase_sf_dom"/>
</dbReference>
<dbReference type="Pfam" id="PF17137">
    <property type="entry name" value="DUF5110"/>
    <property type="match status" value="1"/>
</dbReference>
<dbReference type="CDD" id="cd04083">
    <property type="entry name" value="CBM35_Lmo2446-like"/>
    <property type="match status" value="2"/>
</dbReference>
<dbReference type="GO" id="GO:0005975">
    <property type="term" value="P:carbohydrate metabolic process"/>
    <property type="evidence" value="ECO:0007669"/>
    <property type="project" value="InterPro"/>
</dbReference>
<dbReference type="InterPro" id="IPR051816">
    <property type="entry name" value="Glycosyl_Hydrolase_31"/>
</dbReference>
<name>A0A927GPZ6_9BACL</name>
<comment type="caution">
    <text evidence="3">The sequence shown here is derived from an EMBL/GenBank/DDBJ whole genome shotgun (WGS) entry which is preliminary data.</text>
</comment>
<dbReference type="Gene3D" id="3.20.20.80">
    <property type="entry name" value="Glycosidases"/>
    <property type="match status" value="1"/>
</dbReference>
<dbReference type="SUPFAM" id="SSF51445">
    <property type="entry name" value="(Trans)glycosidases"/>
    <property type="match status" value="1"/>
</dbReference>
<dbReference type="InterPro" id="IPR017853">
    <property type="entry name" value="GH"/>
</dbReference>
<dbReference type="Pfam" id="PF16990">
    <property type="entry name" value="CBM_35"/>
    <property type="match status" value="2"/>
</dbReference>
<feature type="domain" description="CBM6" evidence="2">
    <location>
        <begin position="872"/>
        <end position="1004"/>
    </location>
</feature>
<dbReference type="PANTHER" id="PTHR43863">
    <property type="entry name" value="HYDROLASE, PUTATIVE (AFU_ORTHOLOGUE AFUA_1G03140)-RELATED"/>
    <property type="match status" value="1"/>
</dbReference>
<dbReference type="SUPFAM" id="SSF49785">
    <property type="entry name" value="Galactose-binding domain-like"/>
    <property type="match status" value="2"/>
</dbReference>
<comment type="similarity">
    <text evidence="1">Belongs to the glycosyl hydrolase 31 family.</text>
</comment>
<dbReference type="EMBL" id="JACXIZ010000003">
    <property type="protein sequence ID" value="MBD2843751.1"/>
    <property type="molecule type" value="Genomic_DNA"/>
</dbReference>
<evidence type="ECO:0000313" key="3">
    <source>
        <dbReference type="EMBL" id="MBD2843751.1"/>
    </source>
</evidence>
<sequence length="1299" mass="140194">MTTNLSPGCNRKRQRNHLSRLLRKRQQQPRKLLQLLLAALLLGAPGLALPPAPAQAYVSALGDVIGTAVSGDTLTLTVDNGAEPGDDLLELSALESGLLKVNYRPNGVASSASTPMLDPAASFAGAGATIDTSGDPILVETAAMTVEIARTPARMTIKRADGTTLLWEPAAGGVFHDGVRFQHASGHHMYGIRGYNAFEDEGDLLRSSSTHPAHAGEQGDTGGPFIWSTAGYGVLVDSDGGYPYTDDASGKLEFYYGGTPTENRRYTKTNVEYYVMLGDPYAIMDTYADVTGASPLLPDWSLGFSNFEWGIDQDELEQIVDTYRAKNIPLDGFALDYDWKRYGEDNYGEFAWNTANFPDAASTDLKDDMTARGVKLIGITKPRVVTRDFSGDRTDQYADAEAGGYWYPGHAEYTDYFIPVTVRSVDPYSQAARDWLWDHSEDAFDKGIAGWWNDETDKVSSGAAQYWFGNFMTTHWSQAMYEGQRDYTDDAQRVWQTARTYYPGAQRYATTLWSGDIGVQFKKGDHVGWAAGMREQRAVMLSAVNLGQPKWGMDTGGFNQSINPHPELYARWMQFGALTPVFRAHGNFNQQRQPWYYGMTAESAAKAAIQLRYSLLPYLYAYERSAYDSGVGLVRPLLFDYPNDAQAANYTDAWMFGDWLLAAPVVDEGQTSKAIYLPAGEWTDYFRGHTYTGGQTIHYPVNAESWTDMPLFVKAGAIIPSRDVQDYVGQTAAEAVEVDVWPSASETAFTYYEDDGASYDYEDGETFAQRLTTQQSGGTIAFTAEAAAGTYTPEAEHYLVKLHGQAGTTATLNGSALTAAADLEALRAMAGEGWAIGRDLYGPVTYVKLAAGAATAKTLSVSGSVSPAASAERLEAERASLSGDSIAGMAVAADDHGGYSGTGFAAGLDNAGAAVTFYADVRSGGDYEVALRYANATGGAKAISLFVNGSYVKQVTLPALANWDTWATQTATLPLEAGRNSITYRYFTDAGDTGNVNLDYIEVPFVPSQSAYEAESAALTGGAGTNTDHWHYTGTGFVDGLSATDAEALFRVDVPAAGSYDVAVRYANGSGSAKTISAHVNGVDQGQLTLPSPSMNWNVWQDSVQTYTLAAGTNTIALRVDSGDSGGVNLDRLLVGGTVSAPAASETNLLDDPGFERTLPDRNWTQWHPSGQVSAYGIDAGNSLNPPESAVTGSRRAYFHAPGAYQQSIHQQVSVPVNHADYRVEAWVRLGGTSPSTARLEIGNHGGAAIYRNLTNDGQWHYVRQDNVTVTSGVIDVGFYVDSPGGTVLQIDDVRVTRQ</sequence>
<organism evidence="3 4">
    <name type="scientific">Paenibacillus sabuli</name>
    <dbReference type="NCBI Taxonomy" id="2772509"/>
    <lineage>
        <taxon>Bacteria</taxon>
        <taxon>Bacillati</taxon>
        <taxon>Bacillota</taxon>
        <taxon>Bacilli</taxon>
        <taxon>Bacillales</taxon>
        <taxon>Paenibacillaceae</taxon>
        <taxon>Paenibacillus</taxon>
    </lineage>
</organism>
<dbReference type="Gene3D" id="2.60.120.260">
    <property type="entry name" value="Galactose-binding domain-like"/>
    <property type="match status" value="3"/>
</dbReference>
<dbReference type="InterPro" id="IPR005084">
    <property type="entry name" value="CBM6"/>
</dbReference>
<evidence type="ECO:0000259" key="2">
    <source>
        <dbReference type="PROSITE" id="PS51175"/>
    </source>
</evidence>
<dbReference type="SUPFAM" id="SSF74650">
    <property type="entry name" value="Galactose mutarotase-like"/>
    <property type="match status" value="1"/>
</dbReference>
<dbReference type="GO" id="GO:0004553">
    <property type="term" value="F:hydrolase activity, hydrolyzing O-glycosyl compounds"/>
    <property type="evidence" value="ECO:0007669"/>
    <property type="project" value="InterPro"/>
</dbReference>
<dbReference type="Pfam" id="PF01055">
    <property type="entry name" value="Glyco_hydro_31_2nd"/>
    <property type="match status" value="1"/>
</dbReference>
<dbReference type="PROSITE" id="PS51175">
    <property type="entry name" value="CBM6"/>
    <property type="match status" value="2"/>
</dbReference>
<dbReference type="CDD" id="cd06589">
    <property type="entry name" value="GH31"/>
    <property type="match status" value="1"/>
</dbReference>
<dbReference type="PANTHER" id="PTHR43863:SF2">
    <property type="entry name" value="MALTASE-GLUCOAMYLASE"/>
    <property type="match status" value="1"/>
</dbReference>
<protein>
    <submittedName>
        <fullName evidence="3">Carbohydrate-binding protein</fullName>
    </submittedName>
</protein>
<dbReference type="InterPro" id="IPR000322">
    <property type="entry name" value="Glyco_hydro_31_TIM"/>
</dbReference>